<keyword evidence="2" id="KW-0963">Cytoplasm</keyword>
<dbReference type="InterPro" id="IPR044068">
    <property type="entry name" value="CB"/>
</dbReference>
<dbReference type="GO" id="GO:0051301">
    <property type="term" value="P:cell division"/>
    <property type="evidence" value="ECO:0007669"/>
    <property type="project" value="UniProtKB-KW"/>
</dbReference>
<dbReference type="PANTHER" id="PTHR30349">
    <property type="entry name" value="PHAGE INTEGRASE-RELATED"/>
    <property type="match status" value="1"/>
</dbReference>
<dbReference type="InterPro" id="IPR002104">
    <property type="entry name" value="Integrase_catalytic"/>
</dbReference>
<evidence type="ECO:0000259" key="11">
    <source>
        <dbReference type="PROSITE" id="PS51900"/>
    </source>
</evidence>
<feature type="domain" description="Tyr recombinase" evidence="10">
    <location>
        <begin position="114"/>
        <end position="304"/>
    </location>
</feature>
<dbReference type="InterPro" id="IPR013762">
    <property type="entry name" value="Integrase-like_cat_sf"/>
</dbReference>
<evidence type="ECO:0000256" key="3">
    <source>
        <dbReference type="ARBA" id="ARBA00022618"/>
    </source>
</evidence>
<feature type="domain" description="Core-binding (CB)" evidence="11">
    <location>
        <begin position="1"/>
        <end position="97"/>
    </location>
</feature>
<accession>A0A7T5UQL0</accession>
<evidence type="ECO:0000313" key="12">
    <source>
        <dbReference type="EMBL" id="QQG45286.1"/>
    </source>
</evidence>
<dbReference type="Gene3D" id="1.10.443.10">
    <property type="entry name" value="Intergrase catalytic core"/>
    <property type="match status" value="1"/>
</dbReference>
<keyword evidence="3" id="KW-0132">Cell division</keyword>
<dbReference type="PROSITE" id="PS51900">
    <property type="entry name" value="CB"/>
    <property type="match status" value="1"/>
</dbReference>
<comment type="subcellular location">
    <subcellularLocation>
        <location evidence="1">Cytoplasm</location>
    </subcellularLocation>
</comment>
<evidence type="ECO:0000313" key="13">
    <source>
        <dbReference type="Proteomes" id="UP000595618"/>
    </source>
</evidence>
<dbReference type="InterPro" id="IPR011010">
    <property type="entry name" value="DNA_brk_join_enz"/>
</dbReference>
<evidence type="ECO:0000256" key="8">
    <source>
        <dbReference type="ARBA" id="ARBA00023306"/>
    </source>
</evidence>
<dbReference type="AlphaFoldDB" id="A0A7T5UQL0"/>
<protein>
    <submittedName>
        <fullName evidence="12">Tyrosine-type recombinase/integrase</fullName>
    </submittedName>
</protein>
<keyword evidence="5" id="KW-0229">DNA integration</keyword>
<dbReference type="Pfam" id="PF00589">
    <property type="entry name" value="Phage_integrase"/>
    <property type="match status" value="1"/>
</dbReference>
<keyword evidence="8" id="KW-0131">Cell cycle</keyword>
<evidence type="ECO:0000256" key="1">
    <source>
        <dbReference type="ARBA" id="ARBA00004496"/>
    </source>
</evidence>
<evidence type="ECO:0000256" key="9">
    <source>
        <dbReference type="PROSITE-ProRule" id="PRU01248"/>
    </source>
</evidence>
<evidence type="ECO:0000256" key="5">
    <source>
        <dbReference type="ARBA" id="ARBA00022908"/>
    </source>
</evidence>
<keyword evidence="7" id="KW-0233">DNA recombination</keyword>
<sequence length="310" mass="35842">MSLPYLDDFLLSIKTNNYSPETLYNYERDLKVFERFLKDDTQTPFQKTSKRTVELYKAYLSSRDRRTARGEKNAIKLSAGSINRALSSLRRYLKYLVEVDLKVPLAPEAVKLVKTPKKHPRVAEFEALVQLIESPTKFEKITEIAFRNRAMLETLFATGMRISELISLNRDQIDKTGRIFIRGKGKKERFVYLTDRAKKHIWGYLSVRNDSHPALFIPYRGRNAGKSATRISSNYLQMKIKQYRGRLEINVPTSAHSLRHGFATYLAEQGANPAAIQILLGHESLQTTTRYVHASDKYAENTHKRFHPLK</sequence>
<evidence type="ECO:0000259" key="10">
    <source>
        <dbReference type="PROSITE" id="PS51898"/>
    </source>
</evidence>
<dbReference type="SUPFAM" id="SSF56349">
    <property type="entry name" value="DNA breaking-rejoining enzymes"/>
    <property type="match status" value="1"/>
</dbReference>
<evidence type="ECO:0000256" key="4">
    <source>
        <dbReference type="ARBA" id="ARBA00022829"/>
    </source>
</evidence>
<dbReference type="GO" id="GO:0005737">
    <property type="term" value="C:cytoplasm"/>
    <property type="evidence" value="ECO:0007669"/>
    <property type="project" value="UniProtKB-SubCell"/>
</dbReference>
<keyword evidence="6 9" id="KW-0238">DNA-binding</keyword>
<dbReference type="Gene3D" id="1.10.150.130">
    <property type="match status" value="1"/>
</dbReference>
<dbReference type="PANTHER" id="PTHR30349:SF77">
    <property type="entry name" value="TYROSINE RECOMBINASE XERC"/>
    <property type="match status" value="1"/>
</dbReference>
<dbReference type="PROSITE" id="PS51898">
    <property type="entry name" value="TYR_RECOMBINASE"/>
    <property type="match status" value="1"/>
</dbReference>
<keyword evidence="4" id="KW-0159">Chromosome partition</keyword>
<evidence type="ECO:0000256" key="2">
    <source>
        <dbReference type="ARBA" id="ARBA00022490"/>
    </source>
</evidence>
<dbReference type="InterPro" id="IPR050090">
    <property type="entry name" value="Tyrosine_recombinase_XerCD"/>
</dbReference>
<dbReference type="Proteomes" id="UP000595618">
    <property type="component" value="Chromosome"/>
</dbReference>
<dbReference type="InterPro" id="IPR004107">
    <property type="entry name" value="Integrase_SAM-like_N"/>
</dbReference>
<dbReference type="GO" id="GO:0003677">
    <property type="term" value="F:DNA binding"/>
    <property type="evidence" value="ECO:0007669"/>
    <property type="project" value="UniProtKB-UniRule"/>
</dbReference>
<dbReference type="GO" id="GO:0006310">
    <property type="term" value="P:DNA recombination"/>
    <property type="evidence" value="ECO:0007669"/>
    <property type="project" value="UniProtKB-KW"/>
</dbReference>
<reference evidence="12 13" key="1">
    <citation type="submission" date="2020-07" db="EMBL/GenBank/DDBJ databases">
        <title>Huge and variable diversity of episymbiotic CPR bacteria and DPANN archaea in groundwater ecosystems.</title>
        <authorList>
            <person name="He C.Y."/>
            <person name="Keren R."/>
            <person name="Whittaker M."/>
            <person name="Farag I.F."/>
            <person name="Doudna J."/>
            <person name="Cate J.H.D."/>
            <person name="Banfield J.F."/>
        </authorList>
    </citation>
    <scope>NUCLEOTIDE SEQUENCE [LARGE SCALE GENOMIC DNA]</scope>
    <source>
        <strain evidence="12">NC_groundwater_541_Ag_S-0.1um_46_50</strain>
    </source>
</reference>
<evidence type="ECO:0000256" key="6">
    <source>
        <dbReference type="ARBA" id="ARBA00023125"/>
    </source>
</evidence>
<dbReference type="EMBL" id="CP066690">
    <property type="protein sequence ID" value="QQG45286.1"/>
    <property type="molecule type" value="Genomic_DNA"/>
</dbReference>
<gene>
    <name evidence="12" type="ORF">HYW89_04805</name>
</gene>
<dbReference type="InterPro" id="IPR010998">
    <property type="entry name" value="Integrase_recombinase_N"/>
</dbReference>
<dbReference type="GO" id="GO:0007059">
    <property type="term" value="P:chromosome segregation"/>
    <property type="evidence" value="ECO:0007669"/>
    <property type="project" value="UniProtKB-KW"/>
</dbReference>
<organism evidence="12 13">
    <name type="scientific">Candidatus Sungiibacteriota bacterium</name>
    <dbReference type="NCBI Taxonomy" id="2750080"/>
    <lineage>
        <taxon>Bacteria</taxon>
        <taxon>Candidatus Sungiibacteriota</taxon>
    </lineage>
</organism>
<dbReference type="Pfam" id="PF02899">
    <property type="entry name" value="Phage_int_SAM_1"/>
    <property type="match status" value="1"/>
</dbReference>
<evidence type="ECO:0000256" key="7">
    <source>
        <dbReference type="ARBA" id="ARBA00023172"/>
    </source>
</evidence>
<proteinExistence type="predicted"/>
<name>A0A7T5UQL0_9BACT</name>
<dbReference type="GO" id="GO:0015074">
    <property type="term" value="P:DNA integration"/>
    <property type="evidence" value="ECO:0007669"/>
    <property type="project" value="UniProtKB-KW"/>
</dbReference>